<dbReference type="EMBL" id="SULI01000026">
    <property type="protein sequence ID" value="TKZ17198.1"/>
    <property type="molecule type" value="Genomic_DNA"/>
</dbReference>
<dbReference type="InterPro" id="IPR018357">
    <property type="entry name" value="Hexapep_transf_CS"/>
</dbReference>
<evidence type="ECO:0000256" key="4">
    <source>
        <dbReference type="ARBA" id="ARBA00023315"/>
    </source>
</evidence>
<dbReference type="CDD" id="cd03349">
    <property type="entry name" value="LbH_XAT"/>
    <property type="match status" value="1"/>
</dbReference>
<evidence type="ECO:0000313" key="6">
    <source>
        <dbReference type="EMBL" id="TKZ17198.1"/>
    </source>
</evidence>
<feature type="region of interest" description="Disordered" evidence="5">
    <location>
        <begin position="1"/>
        <end position="22"/>
    </location>
</feature>
<evidence type="ECO:0000256" key="1">
    <source>
        <dbReference type="ARBA" id="ARBA00007274"/>
    </source>
</evidence>
<keyword evidence="7" id="KW-1185">Reference proteome</keyword>
<dbReference type="Gene3D" id="2.160.10.10">
    <property type="entry name" value="Hexapeptide repeat proteins"/>
    <property type="match status" value="1"/>
</dbReference>
<evidence type="ECO:0000313" key="7">
    <source>
        <dbReference type="Proteomes" id="UP000306575"/>
    </source>
</evidence>
<dbReference type="Proteomes" id="UP000306575">
    <property type="component" value="Unassembled WGS sequence"/>
</dbReference>
<reference evidence="6 7" key="1">
    <citation type="submission" date="2019-04" db="EMBL/GenBank/DDBJ databases">
        <title>Genome sequence of Pelagicola litoralis CL-ES2.</title>
        <authorList>
            <person name="Cao J."/>
        </authorList>
    </citation>
    <scope>NUCLEOTIDE SEQUENCE [LARGE SCALE GENOMIC DNA]</scope>
    <source>
        <strain evidence="6 7">CL-ES2</strain>
    </source>
</reference>
<dbReference type="PROSITE" id="PS00101">
    <property type="entry name" value="HEXAPEP_TRANSFERASES"/>
    <property type="match status" value="1"/>
</dbReference>
<evidence type="ECO:0000256" key="2">
    <source>
        <dbReference type="ARBA" id="ARBA00022679"/>
    </source>
</evidence>
<keyword evidence="2 6" id="KW-0808">Transferase</keyword>
<protein>
    <submittedName>
        <fullName evidence="6">CatB-related O-acetyltransferase</fullName>
    </submittedName>
</protein>
<dbReference type="Pfam" id="PF00132">
    <property type="entry name" value="Hexapep"/>
    <property type="match status" value="1"/>
</dbReference>
<dbReference type="InterPro" id="IPR011004">
    <property type="entry name" value="Trimer_LpxA-like_sf"/>
</dbReference>
<evidence type="ECO:0000256" key="3">
    <source>
        <dbReference type="ARBA" id="ARBA00022737"/>
    </source>
</evidence>
<keyword evidence="3" id="KW-0677">Repeat</keyword>
<dbReference type="SUPFAM" id="SSF51161">
    <property type="entry name" value="Trimeric LpxA-like enzymes"/>
    <property type="match status" value="1"/>
</dbReference>
<organism evidence="6 7">
    <name type="scientific">Shimia litoralis</name>
    <dbReference type="NCBI Taxonomy" id="420403"/>
    <lineage>
        <taxon>Bacteria</taxon>
        <taxon>Pseudomonadati</taxon>
        <taxon>Pseudomonadota</taxon>
        <taxon>Alphaproteobacteria</taxon>
        <taxon>Rhodobacterales</taxon>
        <taxon>Roseobacteraceae</taxon>
    </lineage>
</organism>
<keyword evidence="4" id="KW-0012">Acyltransferase</keyword>
<proteinExistence type="inferred from homology"/>
<comment type="similarity">
    <text evidence="1">Belongs to the transferase hexapeptide repeat family.</text>
</comment>
<dbReference type="AlphaFoldDB" id="A0A4U7MW37"/>
<gene>
    <name evidence="6" type="ORF">FAP39_15065</name>
</gene>
<accession>A0A4U7MW37</accession>
<dbReference type="OrthoDB" id="9815592at2"/>
<dbReference type="InterPro" id="IPR050179">
    <property type="entry name" value="Trans_hexapeptide_repeat"/>
</dbReference>
<name>A0A4U7MW37_9RHOB</name>
<dbReference type="PANTHER" id="PTHR43300:SF11">
    <property type="entry name" value="ACETYLTRANSFERASE RV3034C-RELATED"/>
    <property type="match status" value="1"/>
</dbReference>
<dbReference type="InterPro" id="IPR001451">
    <property type="entry name" value="Hexapep"/>
</dbReference>
<evidence type="ECO:0000256" key="5">
    <source>
        <dbReference type="SAM" id="MobiDB-lite"/>
    </source>
</evidence>
<sequence length="219" mass="24051">MDKPKDANPPLPDPTTRNPLVFPDGRADPATVFLNQVIDHPNIQIGDWTYYNDRRLPEDYAETLAPYLFAGAPEYLRIGKFCQIAQGVQFITATANHPMSGVSTYPFAVFDQTRLTGYRAELPRGRDTVVGHDCWIGREAVLLPGAELGNGVIVAARAVVRGQVPDYSVVAGNPAVVVRMRFADGVIKQLQDIAWWDWPADQIARAIPAIEAGDVQALL</sequence>
<dbReference type="PANTHER" id="PTHR43300">
    <property type="entry name" value="ACETYLTRANSFERASE"/>
    <property type="match status" value="1"/>
</dbReference>
<comment type="caution">
    <text evidence="6">The sequence shown here is derived from an EMBL/GenBank/DDBJ whole genome shotgun (WGS) entry which is preliminary data.</text>
</comment>
<dbReference type="GO" id="GO:0016746">
    <property type="term" value="F:acyltransferase activity"/>
    <property type="evidence" value="ECO:0007669"/>
    <property type="project" value="UniProtKB-KW"/>
</dbReference>